<dbReference type="EMBL" id="LXQA010436750">
    <property type="protein sequence ID" value="MCI51753.1"/>
    <property type="molecule type" value="Genomic_DNA"/>
</dbReference>
<reference evidence="1 2" key="1">
    <citation type="journal article" date="2018" name="Front. Plant Sci.">
        <title>Red Clover (Trifolium pratense) and Zigzag Clover (T. medium) - A Picture of Genomic Similarities and Differences.</title>
        <authorList>
            <person name="Dluhosova J."/>
            <person name="Istvanek J."/>
            <person name="Nedelnik J."/>
            <person name="Repkova J."/>
        </authorList>
    </citation>
    <scope>NUCLEOTIDE SEQUENCE [LARGE SCALE GENOMIC DNA]</scope>
    <source>
        <strain evidence="2">cv. 10/8</strain>
        <tissue evidence="1">Leaf</tissue>
    </source>
</reference>
<name>A0A392SSB0_9FABA</name>
<feature type="non-terminal residue" evidence="1">
    <location>
        <position position="1"/>
    </location>
</feature>
<accession>A0A392SSB0</accession>
<evidence type="ECO:0000313" key="1">
    <source>
        <dbReference type="EMBL" id="MCI51753.1"/>
    </source>
</evidence>
<proteinExistence type="predicted"/>
<dbReference type="Proteomes" id="UP000265520">
    <property type="component" value="Unassembled WGS sequence"/>
</dbReference>
<sequence length="65" mass="7190">FCHLRVAQGVMARCAPMLRKLGNCSANCAPRRKGRRVAPVSEKESIRASANCVPRRRGWRVAPVS</sequence>
<dbReference type="AlphaFoldDB" id="A0A392SSB0"/>
<organism evidence="1 2">
    <name type="scientific">Trifolium medium</name>
    <dbReference type="NCBI Taxonomy" id="97028"/>
    <lineage>
        <taxon>Eukaryota</taxon>
        <taxon>Viridiplantae</taxon>
        <taxon>Streptophyta</taxon>
        <taxon>Embryophyta</taxon>
        <taxon>Tracheophyta</taxon>
        <taxon>Spermatophyta</taxon>
        <taxon>Magnoliopsida</taxon>
        <taxon>eudicotyledons</taxon>
        <taxon>Gunneridae</taxon>
        <taxon>Pentapetalae</taxon>
        <taxon>rosids</taxon>
        <taxon>fabids</taxon>
        <taxon>Fabales</taxon>
        <taxon>Fabaceae</taxon>
        <taxon>Papilionoideae</taxon>
        <taxon>50 kb inversion clade</taxon>
        <taxon>NPAAA clade</taxon>
        <taxon>Hologalegina</taxon>
        <taxon>IRL clade</taxon>
        <taxon>Trifolieae</taxon>
        <taxon>Trifolium</taxon>
    </lineage>
</organism>
<evidence type="ECO:0000313" key="2">
    <source>
        <dbReference type="Proteomes" id="UP000265520"/>
    </source>
</evidence>
<protein>
    <submittedName>
        <fullName evidence="1">Uncharacterized protein</fullName>
    </submittedName>
</protein>
<keyword evidence="2" id="KW-1185">Reference proteome</keyword>
<comment type="caution">
    <text evidence="1">The sequence shown here is derived from an EMBL/GenBank/DDBJ whole genome shotgun (WGS) entry which is preliminary data.</text>
</comment>